<dbReference type="AlphaFoldDB" id="A0A6A4T766"/>
<organism evidence="1 2">
    <name type="scientific">Scophthalmus maximus</name>
    <name type="common">Turbot</name>
    <name type="synonym">Psetta maxima</name>
    <dbReference type="NCBI Taxonomy" id="52904"/>
    <lineage>
        <taxon>Eukaryota</taxon>
        <taxon>Metazoa</taxon>
        <taxon>Chordata</taxon>
        <taxon>Craniata</taxon>
        <taxon>Vertebrata</taxon>
        <taxon>Euteleostomi</taxon>
        <taxon>Actinopterygii</taxon>
        <taxon>Neopterygii</taxon>
        <taxon>Teleostei</taxon>
        <taxon>Neoteleostei</taxon>
        <taxon>Acanthomorphata</taxon>
        <taxon>Carangaria</taxon>
        <taxon>Pleuronectiformes</taxon>
        <taxon>Pleuronectoidei</taxon>
        <taxon>Scophthalmidae</taxon>
        <taxon>Scophthalmus</taxon>
    </lineage>
</organism>
<sequence length="160" mass="17914">MSGASDYAVKPNQLPVFGLMDAIIFMDLKQMGLCLFVASPLFDQATNLRPDLVLWSSSCQRCLPHRADCEMLRYADLVAEAAERGWKAEVAPSEVGCRGFVVSSTTRLLREVGIRGDFLDCDDRTLVRSITIHDCQSTNDHFHCATHLDLQQKKHVDSQQ</sequence>
<comment type="caution">
    <text evidence="1">The sequence shown here is derived from an EMBL/GenBank/DDBJ whole genome shotgun (WGS) entry which is preliminary data.</text>
</comment>
<proteinExistence type="predicted"/>
<name>A0A6A4T766_SCOMX</name>
<protein>
    <submittedName>
        <fullName evidence="1">Uncharacterized protein</fullName>
    </submittedName>
</protein>
<gene>
    <name evidence="1" type="ORF">F2P81_010916</name>
</gene>
<dbReference type="EMBL" id="VEVO01000009">
    <property type="protein sequence ID" value="KAF0038042.1"/>
    <property type="molecule type" value="Genomic_DNA"/>
</dbReference>
<dbReference type="Proteomes" id="UP000438429">
    <property type="component" value="Unassembled WGS sequence"/>
</dbReference>
<accession>A0A6A4T766</accession>
<evidence type="ECO:0000313" key="1">
    <source>
        <dbReference type="EMBL" id="KAF0038042.1"/>
    </source>
</evidence>
<evidence type="ECO:0000313" key="2">
    <source>
        <dbReference type="Proteomes" id="UP000438429"/>
    </source>
</evidence>
<reference evidence="1 2" key="1">
    <citation type="submission" date="2019-06" db="EMBL/GenBank/DDBJ databases">
        <title>Draft genomes of female and male turbot (Scophthalmus maximus).</title>
        <authorList>
            <person name="Xu H."/>
            <person name="Xu X.-W."/>
            <person name="Shao C."/>
            <person name="Chen S."/>
        </authorList>
    </citation>
    <scope>NUCLEOTIDE SEQUENCE [LARGE SCALE GENOMIC DNA]</scope>
    <source>
        <strain evidence="1">Ysfricsl-2016a</strain>
        <tissue evidence="1">Blood</tissue>
    </source>
</reference>